<accession>A0A075Q6H0</accession>
<protein>
    <submittedName>
        <fullName evidence="1">ORF8b protein</fullName>
    </submittedName>
</protein>
<dbReference type="CDD" id="cd21661">
    <property type="entry name" value="merbe_CoV_ORF8b-like"/>
    <property type="match status" value="1"/>
</dbReference>
<proteinExistence type="predicted"/>
<dbReference type="InterPro" id="IPR044312">
    <property type="entry name" value="merbe_CoV_ORF8b-like"/>
</dbReference>
<name>A0A075Q6H0_MERS</name>
<dbReference type="Proteomes" id="UP000145931">
    <property type="component" value="Segment"/>
</dbReference>
<reference evidence="1 2" key="2">
    <citation type="journal article" date="2014" name="J. Virol.">
        <title>Rooting the phylogenetic tree of middle East respiratory syndrome coronavirus by characterization of a conspecific virus from an African bat.</title>
        <authorList>
            <person name="Corman V.M."/>
            <person name="Ithete N.L."/>
            <person name="Richards L.R."/>
            <person name="Schoeman M.C."/>
            <person name="Preiser W."/>
            <person name="Drosten C."/>
            <person name="Drexler J.F."/>
        </authorList>
    </citation>
    <scope>NUCLEOTIDE SEQUENCE [LARGE SCALE GENOMIC DNA]</scope>
    <source>
        <strain evidence="1">Neoromicia/PML-PHE1/RSA/2011</strain>
    </source>
</reference>
<organism evidence="1 2">
    <name type="scientific">Coronavirus Neoromicia/PML-PHE1/RSA/2011</name>
    <dbReference type="NCBI Taxonomy" id="1368314"/>
    <lineage>
        <taxon>Viruses</taxon>
        <taxon>Riboviria</taxon>
        <taxon>Orthornavirae</taxon>
        <taxon>Pisuviricota</taxon>
        <taxon>Pisoniviricetes</taxon>
        <taxon>Nidovirales</taxon>
        <taxon>Cornidovirineae</taxon>
        <taxon>Coronaviridae</taxon>
        <taxon>Orthocoronavirinae</taxon>
        <taxon>Betacoronavirus</taxon>
        <taxon>Merbecovirus</taxon>
        <taxon>Betacoronavirus cameli</taxon>
        <taxon>Middle East respiratory syndrome-related coronavirus</taxon>
    </lineage>
</organism>
<dbReference type="EMBL" id="KC869678">
    <property type="protein sequence ID" value="AIG13104.1"/>
    <property type="molecule type" value="Genomic_RNA"/>
</dbReference>
<evidence type="ECO:0000313" key="2">
    <source>
        <dbReference type="Proteomes" id="UP000145931"/>
    </source>
</evidence>
<reference evidence="1 2" key="1">
    <citation type="journal article" date="2013" name="Emerg. Infect. Dis.">
        <title>Close relative of human middle East respiratory syndrome coronavirus in bat, South Africa.</title>
        <authorList>
            <person name="Ithete N.L."/>
            <person name="Stoffberg S."/>
            <person name="Corman V.M."/>
            <person name="Cottontail V.M."/>
            <person name="Richards L.R."/>
            <person name="Schoeman M.C."/>
            <person name="Drosten C."/>
            <person name="Drexler J.F."/>
            <person name="Preiser W."/>
        </authorList>
    </citation>
    <scope>NUCLEOTIDE SEQUENCE [LARGE SCALE GENOMIC DNA]</scope>
    <source>
        <strain evidence="1">Neoromicia/PML-PHE1/RSA/2011</strain>
    </source>
</reference>
<evidence type="ECO:0000313" key="1">
    <source>
        <dbReference type="EMBL" id="AIG13104.1"/>
    </source>
</evidence>
<gene>
    <name evidence="1" type="primary">ORF8b</name>
</gene>
<sequence>MTQQQTSLEVEDVIRNPELHQIPLSHGTLGLPNTVKSLFPSHLDRVYLLMPILPLRKMLGIGGDRTERLTQEMELSNWLPDGISTILEPDLKLHSPSVLSKKASFGSMKRAPLMLLQLLGRGTLTMIQLLLHNSLPVLSFLKTSTLRGLEAIVSHLQEPLAQAETLLDPVHEVQDQVTPPAVLPQVHLESELPEETCST</sequence>